<evidence type="ECO:0000256" key="1">
    <source>
        <dbReference type="SAM" id="MobiDB-lite"/>
    </source>
</evidence>
<dbReference type="InterPro" id="IPR057225">
    <property type="entry name" value="DUF7903"/>
</dbReference>
<dbReference type="PANTHER" id="PTHR35481">
    <property type="entry name" value="DNA-DIRECTED RNA POLYMERASE SUBUNIT ALPHA"/>
    <property type="match status" value="1"/>
</dbReference>
<dbReference type="Proteomes" id="UP000233837">
    <property type="component" value="Unassembled WGS sequence"/>
</dbReference>
<organism evidence="3 4">
    <name type="scientific">Dendrobium catenatum</name>
    <dbReference type="NCBI Taxonomy" id="906689"/>
    <lineage>
        <taxon>Eukaryota</taxon>
        <taxon>Viridiplantae</taxon>
        <taxon>Streptophyta</taxon>
        <taxon>Embryophyta</taxon>
        <taxon>Tracheophyta</taxon>
        <taxon>Spermatophyta</taxon>
        <taxon>Magnoliopsida</taxon>
        <taxon>Liliopsida</taxon>
        <taxon>Asparagales</taxon>
        <taxon>Orchidaceae</taxon>
        <taxon>Epidendroideae</taxon>
        <taxon>Malaxideae</taxon>
        <taxon>Dendrobiinae</taxon>
        <taxon>Dendrobium</taxon>
    </lineage>
</organism>
<protein>
    <recommendedName>
        <fullName evidence="2">DUF7903 domain-containing protein</fullName>
    </recommendedName>
</protein>
<dbReference type="EMBL" id="KZ502537">
    <property type="protein sequence ID" value="PKU76754.1"/>
    <property type="molecule type" value="Genomic_DNA"/>
</dbReference>
<dbReference type="PANTHER" id="PTHR35481:SF1">
    <property type="entry name" value="DNA-DIRECTED RNA POLYMERASE SUBUNIT ALPHA"/>
    <property type="match status" value="1"/>
</dbReference>
<keyword evidence="4" id="KW-1185">Reference proteome</keyword>
<dbReference type="AlphaFoldDB" id="A0A2I0WM65"/>
<dbReference type="OrthoDB" id="2014147at2759"/>
<evidence type="ECO:0000259" key="2">
    <source>
        <dbReference type="Pfam" id="PF25475"/>
    </source>
</evidence>
<proteinExistence type="predicted"/>
<reference evidence="3 4" key="1">
    <citation type="journal article" date="2016" name="Sci. Rep.">
        <title>The Dendrobium catenatum Lindl. genome sequence provides insights into polysaccharide synthase, floral development and adaptive evolution.</title>
        <authorList>
            <person name="Zhang G.Q."/>
            <person name="Xu Q."/>
            <person name="Bian C."/>
            <person name="Tsai W.C."/>
            <person name="Yeh C.M."/>
            <person name="Liu K.W."/>
            <person name="Yoshida K."/>
            <person name="Zhang L.S."/>
            <person name="Chang S.B."/>
            <person name="Chen F."/>
            <person name="Shi Y."/>
            <person name="Su Y.Y."/>
            <person name="Zhang Y.Q."/>
            <person name="Chen L.J."/>
            <person name="Yin Y."/>
            <person name="Lin M."/>
            <person name="Huang H."/>
            <person name="Deng H."/>
            <person name="Wang Z.W."/>
            <person name="Zhu S.L."/>
            <person name="Zhao X."/>
            <person name="Deng C."/>
            <person name="Niu S.C."/>
            <person name="Huang J."/>
            <person name="Wang M."/>
            <person name="Liu G.H."/>
            <person name="Yang H.J."/>
            <person name="Xiao X.J."/>
            <person name="Hsiao Y.Y."/>
            <person name="Wu W.L."/>
            <person name="Chen Y.Y."/>
            <person name="Mitsuda N."/>
            <person name="Ohme-Takagi M."/>
            <person name="Luo Y.B."/>
            <person name="Van de Peer Y."/>
            <person name="Liu Z.J."/>
        </authorList>
    </citation>
    <scope>NUCLEOTIDE SEQUENCE [LARGE SCALE GENOMIC DNA]</scope>
    <source>
        <tissue evidence="3">The whole plant</tissue>
    </source>
</reference>
<evidence type="ECO:0000313" key="4">
    <source>
        <dbReference type="Proteomes" id="UP000233837"/>
    </source>
</evidence>
<feature type="compositionally biased region" description="Basic residues" evidence="1">
    <location>
        <begin position="1"/>
        <end position="12"/>
    </location>
</feature>
<name>A0A2I0WM65_9ASPA</name>
<dbReference type="Pfam" id="PF25475">
    <property type="entry name" value="DUF7903"/>
    <property type="match status" value="1"/>
</dbReference>
<feature type="domain" description="DUF7903" evidence="2">
    <location>
        <begin position="49"/>
        <end position="402"/>
    </location>
</feature>
<reference evidence="3 4" key="2">
    <citation type="journal article" date="2017" name="Nature">
        <title>The Apostasia genome and the evolution of orchids.</title>
        <authorList>
            <person name="Zhang G.Q."/>
            <person name="Liu K.W."/>
            <person name="Li Z."/>
            <person name="Lohaus R."/>
            <person name="Hsiao Y.Y."/>
            <person name="Niu S.C."/>
            <person name="Wang J.Y."/>
            <person name="Lin Y.C."/>
            <person name="Xu Q."/>
            <person name="Chen L.J."/>
            <person name="Yoshida K."/>
            <person name="Fujiwara S."/>
            <person name="Wang Z.W."/>
            <person name="Zhang Y.Q."/>
            <person name="Mitsuda N."/>
            <person name="Wang M."/>
            <person name="Liu G.H."/>
            <person name="Pecoraro L."/>
            <person name="Huang H.X."/>
            <person name="Xiao X.J."/>
            <person name="Lin M."/>
            <person name="Wu X.Y."/>
            <person name="Wu W.L."/>
            <person name="Chen Y.Y."/>
            <person name="Chang S.B."/>
            <person name="Sakamoto S."/>
            <person name="Ohme-Takagi M."/>
            <person name="Yagi M."/>
            <person name="Zeng S.J."/>
            <person name="Shen C.Y."/>
            <person name="Yeh C.M."/>
            <person name="Luo Y.B."/>
            <person name="Tsai W.C."/>
            <person name="Van de Peer Y."/>
            <person name="Liu Z.J."/>
        </authorList>
    </citation>
    <scope>NUCLEOTIDE SEQUENCE [LARGE SCALE GENOMIC DNA]</scope>
    <source>
        <tissue evidence="3">The whole plant</tissue>
    </source>
</reference>
<gene>
    <name evidence="3" type="ORF">MA16_Dca001360</name>
</gene>
<accession>A0A2I0WM65</accession>
<feature type="region of interest" description="Disordered" evidence="1">
    <location>
        <begin position="1"/>
        <end position="32"/>
    </location>
</feature>
<evidence type="ECO:0000313" key="3">
    <source>
        <dbReference type="EMBL" id="PKU76754.1"/>
    </source>
</evidence>
<sequence length="415" mass="46704">MAYIPPHKRHHSKDADQSTPTPSPIPASFSPRFQKALNLGPSRRRKDRHGAGKIVYAADSISRWWPVGAPADGDPIPASFRLEPFDCEIVERRNGEKPLVLVGGGELEESAAEGQDIPPWVSIAERIVPDLITAALGARNELKQDGDEVVKLSFVARPGKNIFLGRSSFSIDSIRKAASTLLNSSNRLPKIFYTNVPNAYMENVQTSVAPKIGFTFHSEKEYYHIKVSDKCRPDITIICKCMVRENRQLELYKIEYNLVRHLVADISCLNKELDLRLLLVTKRKMKTIDNEENDAMNELVSSAVIDPDVKGGLRWPLGKQSAAERFSVIGAWHCKRVDLKSDSIRLLLLRADRFDFTNSTGEVSTEVTLKMTEITKYLMEGDMETGLLEVMVQELVKLFWDHLLRCNDLTSTKPT</sequence>